<sequence>MSTGEREERASAANGVDAMSTTPDAGPPRVEWRLRPKVDPEVDAVVLAERAVERPTAWSPGFLAGAGFHGALGQVLHLPGAPGEPATVLLGTGEQAQPDRGAVRTAAAELARAVSGYRRLAVQPPGPELAALVEGFLLGGYRFTRYRSAEPVPVTQLVDVIAPDRADTRAALLAGRRLGEAVSLARDLVNEPGQALTPRRFAEPAAEFAAAAGLSCEVWGTERIRQERLGGLLGVARGSLEPPRLVRLGYRRAGAQRRIALVGKGVTFDAGGLSLKPTAQMVDMKADMAGAAAVLAAMTVLGELDCPVAVDAWLPLTENMPNADPTRIGDVLRMRDGTTVEVRNADAEGRLILADALLLAGESRPDAIVDVATLTDAAAVALGPRIAALMGTDGGLLERLRAAGERAGEPNWPLPLPDSYRPRLRSRIADLVNYTTGVRHGTALLAGLFLREFVPPDVPWAHLDIQGTALCDGPDGEWVAGASGFGVRTLVELLFAGG</sequence>
<dbReference type="NCBIfam" id="NF002073">
    <property type="entry name" value="PRK00913.1-2"/>
    <property type="match status" value="1"/>
</dbReference>
<protein>
    <recommendedName>
        <fullName evidence="7">Probable cytosol aminopeptidase</fullName>
    </recommendedName>
    <alternativeName>
        <fullName evidence="8">Leucine aminopeptidase</fullName>
    </alternativeName>
    <alternativeName>
        <fullName evidence="5">Leucyl aminopeptidase</fullName>
    </alternativeName>
</protein>
<evidence type="ECO:0000256" key="4">
    <source>
        <dbReference type="ARBA" id="ARBA00022801"/>
    </source>
</evidence>
<feature type="compositionally biased region" description="Basic and acidic residues" evidence="9">
    <location>
        <begin position="1"/>
        <end position="10"/>
    </location>
</feature>
<evidence type="ECO:0000256" key="3">
    <source>
        <dbReference type="ARBA" id="ARBA00022670"/>
    </source>
</evidence>
<dbReference type="RefSeq" id="WP_344444522.1">
    <property type="nucleotide sequence ID" value="NZ_BAAALF010000117.1"/>
</dbReference>
<evidence type="ECO:0000256" key="8">
    <source>
        <dbReference type="ARBA" id="ARBA00050061"/>
    </source>
</evidence>
<evidence type="ECO:0000256" key="6">
    <source>
        <dbReference type="ARBA" id="ARBA00049972"/>
    </source>
</evidence>
<feature type="region of interest" description="Disordered" evidence="9">
    <location>
        <begin position="1"/>
        <end position="31"/>
    </location>
</feature>
<evidence type="ECO:0000259" key="11">
    <source>
        <dbReference type="Pfam" id="PF02789"/>
    </source>
</evidence>
<accession>A0ABN1WMM3</accession>
<evidence type="ECO:0000313" key="12">
    <source>
        <dbReference type="EMBL" id="GAA1255984.1"/>
    </source>
</evidence>
<evidence type="ECO:0000256" key="5">
    <source>
        <dbReference type="ARBA" id="ARBA00033172"/>
    </source>
</evidence>
<dbReference type="SUPFAM" id="SSF52949">
    <property type="entry name" value="Macro domain-like"/>
    <property type="match status" value="1"/>
</dbReference>
<comment type="caution">
    <text evidence="12">The sequence shown here is derived from an EMBL/GenBank/DDBJ whole genome shotgun (WGS) entry which is preliminary data.</text>
</comment>
<evidence type="ECO:0000259" key="10">
    <source>
        <dbReference type="Pfam" id="PF00883"/>
    </source>
</evidence>
<dbReference type="Gene3D" id="3.40.630.10">
    <property type="entry name" value="Zn peptidases"/>
    <property type="match status" value="1"/>
</dbReference>
<evidence type="ECO:0000313" key="13">
    <source>
        <dbReference type="Proteomes" id="UP001500037"/>
    </source>
</evidence>
<comment type="function">
    <text evidence="6">Presumably involved in the processing and regular turnover of intracellular proteins. Catalyzes the removal of unsubstituted N-terminal amino acids from various peptides.</text>
</comment>
<dbReference type="Gene3D" id="3.40.220.10">
    <property type="entry name" value="Leucine Aminopeptidase, subunit E, domain 1"/>
    <property type="match status" value="1"/>
</dbReference>
<proteinExistence type="inferred from homology"/>
<dbReference type="InterPro" id="IPR000819">
    <property type="entry name" value="Peptidase_M17_C"/>
</dbReference>
<reference evidence="12 13" key="1">
    <citation type="journal article" date="2019" name="Int. J. Syst. Evol. Microbiol.">
        <title>The Global Catalogue of Microorganisms (GCM) 10K type strain sequencing project: providing services to taxonomists for standard genome sequencing and annotation.</title>
        <authorList>
            <consortium name="The Broad Institute Genomics Platform"/>
            <consortium name="The Broad Institute Genome Sequencing Center for Infectious Disease"/>
            <person name="Wu L."/>
            <person name="Ma J."/>
        </authorList>
    </citation>
    <scope>NUCLEOTIDE SEQUENCE [LARGE SCALE GENOMIC DNA]</scope>
    <source>
        <strain evidence="12 13">JCM 13004</strain>
    </source>
</reference>
<dbReference type="InterPro" id="IPR043472">
    <property type="entry name" value="Macro_dom-like"/>
</dbReference>
<dbReference type="InterPro" id="IPR008283">
    <property type="entry name" value="Peptidase_M17_N"/>
</dbReference>
<keyword evidence="4" id="KW-0378">Hydrolase</keyword>
<dbReference type="CDD" id="cd00433">
    <property type="entry name" value="Peptidase_M17"/>
    <property type="match status" value="1"/>
</dbReference>
<evidence type="ECO:0000256" key="2">
    <source>
        <dbReference type="ARBA" id="ARBA00022438"/>
    </source>
</evidence>
<keyword evidence="3" id="KW-0645">Protease</keyword>
<dbReference type="GO" id="GO:0004177">
    <property type="term" value="F:aminopeptidase activity"/>
    <property type="evidence" value="ECO:0007669"/>
    <property type="project" value="UniProtKB-KW"/>
</dbReference>
<evidence type="ECO:0000256" key="1">
    <source>
        <dbReference type="ARBA" id="ARBA00009528"/>
    </source>
</evidence>
<dbReference type="Pfam" id="PF00883">
    <property type="entry name" value="Peptidase_M17"/>
    <property type="match status" value="1"/>
</dbReference>
<organism evidence="12 13">
    <name type="scientific">Kitasatospora nipponensis</name>
    <dbReference type="NCBI Taxonomy" id="258049"/>
    <lineage>
        <taxon>Bacteria</taxon>
        <taxon>Bacillati</taxon>
        <taxon>Actinomycetota</taxon>
        <taxon>Actinomycetes</taxon>
        <taxon>Kitasatosporales</taxon>
        <taxon>Streptomycetaceae</taxon>
        <taxon>Kitasatospora</taxon>
    </lineage>
</organism>
<evidence type="ECO:0000256" key="9">
    <source>
        <dbReference type="SAM" id="MobiDB-lite"/>
    </source>
</evidence>
<dbReference type="Proteomes" id="UP001500037">
    <property type="component" value="Unassembled WGS sequence"/>
</dbReference>
<dbReference type="Pfam" id="PF02789">
    <property type="entry name" value="Peptidase_M17_N"/>
    <property type="match status" value="1"/>
</dbReference>
<feature type="domain" description="Cytosol aminopeptidase" evidence="10">
    <location>
        <begin position="184"/>
        <end position="491"/>
    </location>
</feature>
<keyword evidence="13" id="KW-1185">Reference proteome</keyword>
<evidence type="ECO:0000256" key="7">
    <source>
        <dbReference type="ARBA" id="ARBA00050021"/>
    </source>
</evidence>
<dbReference type="InterPro" id="IPR011356">
    <property type="entry name" value="Leucine_aapep/pepB"/>
</dbReference>
<dbReference type="PRINTS" id="PR00481">
    <property type="entry name" value="LAMNOPPTDASE"/>
</dbReference>
<comment type="similarity">
    <text evidence="1">Belongs to the peptidase M17 family.</text>
</comment>
<dbReference type="SUPFAM" id="SSF53187">
    <property type="entry name" value="Zn-dependent exopeptidases"/>
    <property type="match status" value="1"/>
</dbReference>
<name>A0ABN1WMM3_9ACTN</name>
<dbReference type="PANTHER" id="PTHR11963">
    <property type="entry name" value="LEUCINE AMINOPEPTIDASE-RELATED"/>
    <property type="match status" value="1"/>
</dbReference>
<feature type="domain" description="Peptidase M17 leucyl aminopeptidase N-terminal" evidence="11">
    <location>
        <begin position="65"/>
        <end position="149"/>
    </location>
</feature>
<dbReference type="PANTHER" id="PTHR11963:SF23">
    <property type="entry name" value="CYTOSOL AMINOPEPTIDASE"/>
    <property type="match status" value="1"/>
</dbReference>
<dbReference type="EMBL" id="BAAALF010000117">
    <property type="protein sequence ID" value="GAA1255984.1"/>
    <property type="molecule type" value="Genomic_DNA"/>
</dbReference>
<keyword evidence="2 12" id="KW-0031">Aminopeptidase</keyword>
<gene>
    <name evidence="12" type="ORF">GCM10009665_53040</name>
</gene>